<evidence type="ECO:0000256" key="2">
    <source>
        <dbReference type="ARBA" id="ARBA00022840"/>
    </source>
</evidence>
<reference evidence="3 4" key="1">
    <citation type="submission" date="2023-01" db="EMBL/GenBank/DDBJ databases">
        <title>Analysis of 21 Apiospora genomes using comparative genomics revels a genus with tremendous synthesis potential of carbohydrate active enzymes and secondary metabolites.</title>
        <authorList>
            <person name="Sorensen T."/>
        </authorList>
    </citation>
    <scope>NUCLEOTIDE SEQUENCE [LARGE SCALE GENOMIC DNA]</scope>
    <source>
        <strain evidence="3 4">CBS 135458</strain>
    </source>
</reference>
<proteinExistence type="predicted"/>
<accession>A0ABR1WR24</accession>
<dbReference type="RefSeq" id="XP_066720517.1">
    <property type="nucleotide sequence ID" value="XM_066852376.1"/>
</dbReference>
<dbReference type="Gene3D" id="3.30.420.40">
    <property type="match status" value="2"/>
</dbReference>
<organism evidence="3 4">
    <name type="scientific">Apiospora phragmitis</name>
    <dbReference type="NCBI Taxonomy" id="2905665"/>
    <lineage>
        <taxon>Eukaryota</taxon>
        <taxon>Fungi</taxon>
        <taxon>Dikarya</taxon>
        <taxon>Ascomycota</taxon>
        <taxon>Pezizomycotina</taxon>
        <taxon>Sordariomycetes</taxon>
        <taxon>Xylariomycetidae</taxon>
        <taxon>Amphisphaeriales</taxon>
        <taxon>Apiosporaceae</taxon>
        <taxon>Apiospora</taxon>
    </lineage>
</organism>
<dbReference type="GeneID" id="92085439"/>
<dbReference type="Pfam" id="PF00012">
    <property type="entry name" value="HSP70"/>
    <property type="match status" value="1"/>
</dbReference>
<dbReference type="PANTHER" id="PTHR19375">
    <property type="entry name" value="HEAT SHOCK PROTEIN 70KDA"/>
    <property type="match status" value="1"/>
</dbReference>
<gene>
    <name evidence="3" type="ORF">PG994_000967</name>
</gene>
<comment type="caution">
    <text evidence="3">The sequence shown here is derived from an EMBL/GenBank/DDBJ whole genome shotgun (WGS) entry which is preliminary data.</text>
</comment>
<evidence type="ECO:0000313" key="3">
    <source>
        <dbReference type="EMBL" id="KAK8085993.1"/>
    </source>
</evidence>
<sequence length="123" mass="13247">MGRLKSIAEAALGEKVKYAVVAAAPGFDVDPERGQAKPASLQNFDNDNNPMGAAASLAGLTVVGIVKEPIAAAMAYRMDDLYSERNIVVYDMGGEKVRITVMIVDDGVFEYWTQYRSLSEAAI</sequence>
<dbReference type="InterPro" id="IPR043129">
    <property type="entry name" value="ATPase_NBD"/>
</dbReference>
<keyword evidence="2" id="KW-0067">ATP-binding</keyword>
<evidence type="ECO:0000313" key="4">
    <source>
        <dbReference type="Proteomes" id="UP001480595"/>
    </source>
</evidence>
<dbReference type="Proteomes" id="UP001480595">
    <property type="component" value="Unassembled WGS sequence"/>
</dbReference>
<evidence type="ECO:0000256" key="1">
    <source>
        <dbReference type="ARBA" id="ARBA00022741"/>
    </source>
</evidence>
<name>A0ABR1WR24_9PEZI</name>
<dbReference type="EMBL" id="JAQQWL010000002">
    <property type="protein sequence ID" value="KAK8085993.1"/>
    <property type="molecule type" value="Genomic_DNA"/>
</dbReference>
<protein>
    <submittedName>
        <fullName evidence="3">Glucose-regulated 78 of hsp70 family</fullName>
    </submittedName>
</protein>
<dbReference type="SUPFAM" id="SSF53067">
    <property type="entry name" value="Actin-like ATPase domain"/>
    <property type="match status" value="1"/>
</dbReference>
<keyword evidence="4" id="KW-1185">Reference proteome</keyword>
<keyword evidence="1" id="KW-0547">Nucleotide-binding</keyword>
<dbReference type="InterPro" id="IPR013126">
    <property type="entry name" value="Hsp_70_fam"/>
</dbReference>